<dbReference type="Proteomes" id="UP000220127">
    <property type="component" value="Unassembled WGS sequence"/>
</dbReference>
<evidence type="ECO:0000313" key="2">
    <source>
        <dbReference type="Proteomes" id="UP000220127"/>
    </source>
</evidence>
<dbReference type="AlphaFoldDB" id="A0A9X6U4P5"/>
<sequence length="116" mass="13707">MVYRSLIRIKDEDRKNRCTTLDKDLLKQIKLIAVEEDTSYNFLLEDGMRHVLEKFKGRHNVIIVNSKNRKTVNTTFSDDLYSRVQVRAQKLGVKTNDLIEEGMRYIIGRNTKKDME</sequence>
<comment type="caution">
    <text evidence="1">The sequence shown here is derived from an EMBL/GenBank/DDBJ whole genome shotgun (WGS) entry which is preliminary data.</text>
</comment>
<gene>
    <name evidence="1" type="ORF">CON01_00285</name>
</gene>
<reference evidence="1 2" key="1">
    <citation type="submission" date="2017-09" db="EMBL/GenBank/DDBJ databases">
        <title>Large-scale bioinformatics analysis of Bacillus genomes uncovers conserved roles of natural products in bacterial physiology.</title>
        <authorList>
            <consortium name="Agbiome Team Llc"/>
            <person name="Bleich R.M."/>
            <person name="Grubbs K.J."/>
            <person name="Santa Maria K.C."/>
            <person name="Allen S.E."/>
            <person name="Farag S."/>
            <person name="Shank E.A."/>
            <person name="Bowers A."/>
        </authorList>
    </citation>
    <scope>NUCLEOTIDE SEQUENCE [LARGE SCALE GENOMIC DNA]</scope>
    <source>
        <strain evidence="1 2">AFS094940</strain>
    </source>
</reference>
<evidence type="ECO:0000313" key="1">
    <source>
        <dbReference type="EMBL" id="PED16321.1"/>
    </source>
</evidence>
<protein>
    <submittedName>
        <fullName evidence="1">Uncharacterized protein</fullName>
    </submittedName>
</protein>
<accession>A0A9X6U4P5</accession>
<dbReference type="EMBL" id="NVMD01000002">
    <property type="protein sequence ID" value="PED16321.1"/>
    <property type="molecule type" value="Genomic_DNA"/>
</dbReference>
<proteinExistence type="predicted"/>
<name>A0A9X6U4P5_BACTU</name>
<dbReference type="RefSeq" id="WP_097876896.1">
    <property type="nucleotide sequence ID" value="NZ_NUIV01000047.1"/>
</dbReference>
<organism evidence="1 2">
    <name type="scientific">Bacillus thuringiensis</name>
    <dbReference type="NCBI Taxonomy" id="1428"/>
    <lineage>
        <taxon>Bacteria</taxon>
        <taxon>Bacillati</taxon>
        <taxon>Bacillota</taxon>
        <taxon>Bacilli</taxon>
        <taxon>Bacillales</taxon>
        <taxon>Bacillaceae</taxon>
        <taxon>Bacillus</taxon>
        <taxon>Bacillus cereus group</taxon>
    </lineage>
</organism>